<proteinExistence type="inferred from homology"/>
<dbReference type="Pfam" id="PF18826">
    <property type="entry name" value="bVLRF1"/>
    <property type="match status" value="1"/>
</dbReference>
<keyword evidence="8" id="KW-0040">ANK repeat</keyword>
<dbReference type="InterPro" id="IPR036770">
    <property type="entry name" value="Ankyrin_rpt-contain_sf"/>
</dbReference>
<dbReference type="PROSITE" id="PS52044">
    <property type="entry name" value="VLRF1"/>
    <property type="match status" value="1"/>
</dbReference>
<comment type="domain">
    <text evidence="10">The VLRF1 domain mediates binding to the 60S ribosomal subunit.</text>
</comment>
<keyword evidence="4 10" id="KW-0540">Nuclease</keyword>
<evidence type="ECO:0000256" key="6">
    <source>
        <dbReference type="ARBA" id="ARBA00022759"/>
    </source>
</evidence>
<keyword evidence="7 10" id="KW-0378">Hydrolase</keyword>
<dbReference type="InterPro" id="IPR047139">
    <property type="entry name" value="ANKZ1/VMS1"/>
</dbReference>
<feature type="region of interest" description="Disordered" evidence="11">
    <location>
        <begin position="121"/>
        <end position="147"/>
    </location>
</feature>
<evidence type="ECO:0000256" key="7">
    <source>
        <dbReference type="ARBA" id="ARBA00022801"/>
    </source>
</evidence>
<gene>
    <name evidence="13" type="ORF">B0J12DRAFT_780724</name>
</gene>
<dbReference type="Proteomes" id="UP000774617">
    <property type="component" value="Unassembled WGS sequence"/>
</dbReference>
<feature type="compositionally biased region" description="Acidic residues" evidence="11">
    <location>
        <begin position="121"/>
        <end position="141"/>
    </location>
</feature>
<sequence>MAHKEEHPLLQKPLYVFDLPKEILDTLKPKDQGAAAPQTLEDGRDRTSSILRSENKVHEGDGDDEKTSAAATSCNLCALTFASLAEQRSHVRSDLHGYNLKQKMRGAKPVSEAEFEKLVGELDESISGSDEEESSEEEGGEGEGKDSTLSALLKRQAKIADASGAEEVLAQRKRKRGAGKPPLLWFTSDGLPADVNLGVYRAILSEAEQEDEAGLVETVRRKQLAPVTPAAKKVEEQEEEGGVRLPSTPETGPHYFLCMIGGGHFAAMIVALAPKMGKKHTGVDERQATVVAHKTFHRYTTRRKQGGSQSASDAAKGAAHSAGSSLRRYNEAALTSEVRALLSEWKDMIDTADLLFIRATGSTNRRTLYGPYDGQVLRQNDPRIRGFPFSTRRATQAELMRSFVELTRVKVSRIDEAALAAAAEAAAAHKATPARTSTPSKPAKSQKPSPEEEEALLHTSQIQALVRRSKAPALVSYIQSNGLSPNFRFHPLDTEKNYHAPTPLHLAAHMNAPAVVLALLTKTKADPAVTNLEGKTPFELAGDRATRDAFRIARYELGDAAFDWSAAHVPAGVSRAEVEKVASAEKKEEAAKEAERRKAETERLRREEEQREAERREKRIGKGKSLGVGLTEKTAGEKREEEARGLTPEVRMRLERERRARAAEERIRRMQGGS</sequence>
<dbReference type="Gene3D" id="1.25.40.20">
    <property type="entry name" value="Ankyrin repeat-containing domain"/>
    <property type="match status" value="1"/>
</dbReference>
<evidence type="ECO:0000313" key="13">
    <source>
        <dbReference type="EMBL" id="KAH7065395.1"/>
    </source>
</evidence>
<feature type="domain" description="VLRF1" evidence="12">
    <location>
        <begin position="251"/>
        <end position="409"/>
    </location>
</feature>
<evidence type="ECO:0000256" key="10">
    <source>
        <dbReference type="PROSITE-ProRule" id="PRU01389"/>
    </source>
</evidence>
<evidence type="ECO:0000256" key="11">
    <source>
        <dbReference type="SAM" id="MobiDB-lite"/>
    </source>
</evidence>
<feature type="active site" evidence="10">
    <location>
        <position position="309"/>
    </location>
</feature>
<dbReference type="EMBL" id="JAGTJR010000001">
    <property type="protein sequence ID" value="KAH7065395.1"/>
    <property type="molecule type" value="Genomic_DNA"/>
</dbReference>
<evidence type="ECO:0000256" key="8">
    <source>
        <dbReference type="ARBA" id="ARBA00023043"/>
    </source>
</evidence>
<keyword evidence="9" id="KW-0175">Coiled coil</keyword>
<dbReference type="InterPro" id="IPR013087">
    <property type="entry name" value="Znf_C2H2_type"/>
</dbReference>
<evidence type="ECO:0000256" key="9">
    <source>
        <dbReference type="ARBA" id="ARBA00023054"/>
    </source>
</evidence>
<feature type="compositionally biased region" description="Basic and acidic residues" evidence="11">
    <location>
        <begin position="634"/>
        <end position="668"/>
    </location>
</feature>
<evidence type="ECO:0000256" key="5">
    <source>
        <dbReference type="ARBA" id="ARBA00022737"/>
    </source>
</evidence>
<keyword evidence="14" id="KW-1185">Reference proteome</keyword>
<feature type="compositionally biased region" description="Low complexity" evidence="11">
    <location>
        <begin position="428"/>
        <end position="448"/>
    </location>
</feature>
<feature type="compositionally biased region" description="Basic and acidic residues" evidence="11">
    <location>
        <begin position="582"/>
        <end position="617"/>
    </location>
</feature>
<feature type="region of interest" description="Disordered" evidence="11">
    <location>
        <begin position="428"/>
        <end position="456"/>
    </location>
</feature>
<feature type="region of interest" description="Disordered" evidence="11">
    <location>
        <begin position="28"/>
        <end position="67"/>
    </location>
</feature>
<dbReference type="InterPro" id="IPR041175">
    <property type="entry name" value="VLRF1/Vms1"/>
</dbReference>
<protein>
    <recommendedName>
        <fullName evidence="12">VLRF1 domain-containing protein</fullName>
    </recommendedName>
</protein>
<dbReference type="PROSITE" id="PS00028">
    <property type="entry name" value="ZINC_FINGER_C2H2_1"/>
    <property type="match status" value="1"/>
</dbReference>
<organism evidence="13 14">
    <name type="scientific">Macrophomina phaseolina</name>
    <dbReference type="NCBI Taxonomy" id="35725"/>
    <lineage>
        <taxon>Eukaryota</taxon>
        <taxon>Fungi</taxon>
        <taxon>Dikarya</taxon>
        <taxon>Ascomycota</taxon>
        <taxon>Pezizomycotina</taxon>
        <taxon>Dothideomycetes</taxon>
        <taxon>Dothideomycetes incertae sedis</taxon>
        <taxon>Botryosphaeriales</taxon>
        <taxon>Botryosphaeriaceae</taxon>
        <taxon>Macrophomina</taxon>
    </lineage>
</organism>
<evidence type="ECO:0000256" key="4">
    <source>
        <dbReference type="ARBA" id="ARBA00022722"/>
    </source>
</evidence>
<evidence type="ECO:0000256" key="1">
    <source>
        <dbReference type="ARBA" id="ARBA00004496"/>
    </source>
</evidence>
<comment type="similarity">
    <text evidence="2 10">Belongs to the ANKZF1/VMS1 family.</text>
</comment>
<feature type="compositionally biased region" description="Basic and acidic residues" evidence="11">
    <location>
        <begin position="41"/>
        <end position="60"/>
    </location>
</feature>
<accession>A0ABQ8GYW0</accession>
<comment type="subcellular location">
    <subcellularLocation>
        <location evidence="1">Cytoplasm</location>
    </subcellularLocation>
</comment>
<evidence type="ECO:0000256" key="3">
    <source>
        <dbReference type="ARBA" id="ARBA00022490"/>
    </source>
</evidence>
<evidence type="ECO:0000313" key="14">
    <source>
        <dbReference type="Proteomes" id="UP000774617"/>
    </source>
</evidence>
<dbReference type="PANTHER" id="PTHR16036:SF2">
    <property type="entry name" value="TRNA ENDONUCLEASE ANKZF1"/>
    <property type="match status" value="1"/>
</dbReference>
<keyword evidence="3 10" id="KW-0963">Cytoplasm</keyword>
<feature type="compositionally biased region" description="Low complexity" evidence="11">
    <location>
        <begin position="306"/>
        <end position="322"/>
    </location>
</feature>
<keyword evidence="5" id="KW-0677">Repeat</keyword>
<keyword evidence="6 10" id="KW-0255">Endonuclease</keyword>
<reference evidence="13 14" key="1">
    <citation type="journal article" date="2021" name="Nat. Commun.">
        <title>Genetic determinants of endophytism in the Arabidopsis root mycobiome.</title>
        <authorList>
            <person name="Mesny F."/>
            <person name="Miyauchi S."/>
            <person name="Thiergart T."/>
            <person name="Pickel B."/>
            <person name="Atanasova L."/>
            <person name="Karlsson M."/>
            <person name="Huettel B."/>
            <person name="Barry K.W."/>
            <person name="Haridas S."/>
            <person name="Chen C."/>
            <person name="Bauer D."/>
            <person name="Andreopoulos W."/>
            <person name="Pangilinan J."/>
            <person name="LaButti K."/>
            <person name="Riley R."/>
            <person name="Lipzen A."/>
            <person name="Clum A."/>
            <person name="Drula E."/>
            <person name="Henrissat B."/>
            <person name="Kohler A."/>
            <person name="Grigoriev I.V."/>
            <person name="Martin F.M."/>
            <person name="Hacquard S."/>
        </authorList>
    </citation>
    <scope>NUCLEOTIDE SEQUENCE [LARGE SCALE GENOMIC DNA]</scope>
    <source>
        <strain evidence="13 14">MPI-SDFR-AT-0080</strain>
    </source>
</reference>
<evidence type="ECO:0000256" key="2">
    <source>
        <dbReference type="ARBA" id="ARBA00009262"/>
    </source>
</evidence>
<feature type="region of interest" description="Disordered" evidence="11">
    <location>
        <begin position="299"/>
        <end position="322"/>
    </location>
</feature>
<feature type="region of interest" description="Disordered" evidence="11">
    <location>
        <begin position="582"/>
        <end position="674"/>
    </location>
</feature>
<dbReference type="SUPFAM" id="SSF48403">
    <property type="entry name" value="Ankyrin repeat"/>
    <property type="match status" value="1"/>
</dbReference>
<comment type="caution">
    <text evidence="13">The sequence shown here is derived from an EMBL/GenBank/DDBJ whole genome shotgun (WGS) entry which is preliminary data.</text>
</comment>
<name>A0ABQ8GYW0_9PEZI</name>
<evidence type="ECO:0000259" key="12">
    <source>
        <dbReference type="PROSITE" id="PS52044"/>
    </source>
</evidence>
<dbReference type="PANTHER" id="PTHR16036">
    <property type="entry name" value="ANKYRIN REPEAT AND ZINC FINGER DOMAIN-CONTAINING PROTEIN 1"/>
    <property type="match status" value="1"/>
</dbReference>